<keyword evidence="2" id="KW-1185">Reference proteome</keyword>
<evidence type="ECO:0000313" key="1">
    <source>
        <dbReference type="EMBL" id="KAG7490146.1"/>
    </source>
</evidence>
<dbReference type="AlphaFoldDB" id="A0AAV6QII8"/>
<name>A0AAV6QII8_SOLSE</name>
<sequence>MQCQAALQTPIRAQRRPLQAEIDGATRRPLLPLTLMRCLLSGITAFKGADGEAAQCALCPQRTPVSFRLV</sequence>
<proteinExistence type="predicted"/>
<comment type="caution">
    <text evidence="1">The sequence shown here is derived from an EMBL/GenBank/DDBJ whole genome shotgun (WGS) entry which is preliminary data.</text>
</comment>
<protein>
    <submittedName>
        <fullName evidence="1">Uncharacterized protein</fullName>
    </submittedName>
</protein>
<gene>
    <name evidence="1" type="ORF">JOB18_029168</name>
</gene>
<evidence type="ECO:0000313" key="2">
    <source>
        <dbReference type="Proteomes" id="UP000693946"/>
    </source>
</evidence>
<dbReference type="Proteomes" id="UP000693946">
    <property type="component" value="Linkage Group LG5"/>
</dbReference>
<accession>A0AAV6QII8</accession>
<dbReference type="EMBL" id="JAGKHQ010000017">
    <property type="protein sequence ID" value="KAG7490146.1"/>
    <property type="molecule type" value="Genomic_DNA"/>
</dbReference>
<reference evidence="1 2" key="1">
    <citation type="journal article" date="2021" name="Sci. Rep.">
        <title>Chromosome anchoring in Senegalese sole (Solea senegalensis) reveals sex-associated markers and genome rearrangements in flatfish.</title>
        <authorList>
            <person name="Guerrero-Cozar I."/>
            <person name="Gomez-Garrido J."/>
            <person name="Berbel C."/>
            <person name="Martinez-Blanch J.F."/>
            <person name="Alioto T."/>
            <person name="Claros M.G."/>
            <person name="Gagnaire P.A."/>
            <person name="Manchado M."/>
        </authorList>
    </citation>
    <scope>NUCLEOTIDE SEQUENCE [LARGE SCALE GENOMIC DNA]</scope>
    <source>
        <strain evidence="1">Sse05_10M</strain>
    </source>
</reference>
<organism evidence="1 2">
    <name type="scientific">Solea senegalensis</name>
    <name type="common">Senegalese sole</name>
    <dbReference type="NCBI Taxonomy" id="28829"/>
    <lineage>
        <taxon>Eukaryota</taxon>
        <taxon>Metazoa</taxon>
        <taxon>Chordata</taxon>
        <taxon>Craniata</taxon>
        <taxon>Vertebrata</taxon>
        <taxon>Euteleostomi</taxon>
        <taxon>Actinopterygii</taxon>
        <taxon>Neopterygii</taxon>
        <taxon>Teleostei</taxon>
        <taxon>Neoteleostei</taxon>
        <taxon>Acanthomorphata</taxon>
        <taxon>Carangaria</taxon>
        <taxon>Pleuronectiformes</taxon>
        <taxon>Pleuronectoidei</taxon>
        <taxon>Soleidae</taxon>
        <taxon>Solea</taxon>
    </lineage>
</organism>